<protein>
    <submittedName>
        <fullName evidence="2">Uncharacterized protein</fullName>
    </submittedName>
</protein>
<dbReference type="EMBL" id="JAHDYR010000006">
    <property type="protein sequence ID" value="KAG9396449.1"/>
    <property type="molecule type" value="Genomic_DNA"/>
</dbReference>
<dbReference type="AlphaFoldDB" id="A0A8J6BA52"/>
<proteinExistence type="predicted"/>
<comment type="caution">
    <text evidence="2">The sequence shown here is derived from an EMBL/GenBank/DDBJ whole genome shotgun (WGS) entry which is preliminary data.</text>
</comment>
<evidence type="ECO:0000256" key="1">
    <source>
        <dbReference type="SAM" id="MobiDB-lite"/>
    </source>
</evidence>
<keyword evidence="3" id="KW-1185">Reference proteome</keyword>
<feature type="compositionally biased region" description="Polar residues" evidence="1">
    <location>
        <begin position="68"/>
        <end position="77"/>
    </location>
</feature>
<dbReference type="Proteomes" id="UP000717585">
    <property type="component" value="Unassembled WGS sequence"/>
</dbReference>
<name>A0A8J6BA52_9EUKA</name>
<sequence>MVPVHPTYQGARPGSPASSRVAMETLRLTASMTSSGEWLGMFVPQPLMSTTLPYLTEGGTKIDEHGGATSSRRSTIGPNEPCSMANLEIRTVRTKMTPHGYDSNVGSTPRAALPLTLADRQQLLGRPSVSSRLTVLGPSDVARQSHTARALLARSRVPRRTKWRGCPGVLQVVLGQRPMQYHGSEDAVAHARILTSLDGGGLILCRSRSRWRDVVFSSAREVKRKKENEYKIEAVDITLCTDSSQQMHVDLMALCERKKG</sequence>
<accession>A0A8J6BA52</accession>
<reference evidence="2" key="1">
    <citation type="submission" date="2021-05" db="EMBL/GenBank/DDBJ databases">
        <title>A free-living protist that lacks canonical eukaryotic 1 DNA replication and segregation systems.</title>
        <authorList>
            <person name="Salas-Leiva D.E."/>
            <person name="Tromer E.C."/>
            <person name="Curtis B.A."/>
            <person name="Jerlstrom-Hultqvist J."/>
            <person name="Kolisko M."/>
            <person name="Yi Z."/>
            <person name="Salas-Leiva J.S."/>
            <person name="Gallot-Lavallee L."/>
            <person name="Kops G.J.P.L."/>
            <person name="Archibald J.M."/>
            <person name="Simpson A.G.B."/>
            <person name="Roger A.J."/>
        </authorList>
    </citation>
    <scope>NUCLEOTIDE SEQUENCE</scope>
    <source>
        <strain evidence="2">BICM</strain>
    </source>
</reference>
<feature type="region of interest" description="Disordered" evidence="1">
    <location>
        <begin position="60"/>
        <end position="80"/>
    </location>
</feature>
<evidence type="ECO:0000313" key="2">
    <source>
        <dbReference type="EMBL" id="KAG9396449.1"/>
    </source>
</evidence>
<organism evidence="2 3">
    <name type="scientific">Carpediemonas membranifera</name>
    <dbReference type="NCBI Taxonomy" id="201153"/>
    <lineage>
        <taxon>Eukaryota</taxon>
        <taxon>Metamonada</taxon>
        <taxon>Carpediemonas-like organisms</taxon>
        <taxon>Carpediemonas</taxon>
    </lineage>
</organism>
<gene>
    <name evidence="2" type="ORF">J8273_2180</name>
</gene>
<evidence type="ECO:0000313" key="3">
    <source>
        <dbReference type="Proteomes" id="UP000717585"/>
    </source>
</evidence>